<dbReference type="PANTHER" id="PTHR24299">
    <property type="entry name" value="CYTOCHROME P450 FAMILY 1"/>
    <property type="match status" value="1"/>
</dbReference>
<sequence>MALRLGTVTAVVASSPDAARDVLQRHDAAFSARAVPDGAHVFAHYTHSMGWLPATSPRWRALRKVCTAELFAPHRLDTHGSPGTTVCAKPDQHLSWDGVHLTQHAYRVMTDLLYHKGFASPAPVQFQRA</sequence>
<proteinExistence type="predicted"/>
<gene>
    <name evidence="1" type="ORF">EJB05_52333</name>
</gene>
<keyword evidence="2" id="KW-1185">Reference proteome</keyword>
<organism evidence="1 2">
    <name type="scientific">Eragrostis curvula</name>
    <name type="common">weeping love grass</name>
    <dbReference type="NCBI Taxonomy" id="38414"/>
    <lineage>
        <taxon>Eukaryota</taxon>
        <taxon>Viridiplantae</taxon>
        <taxon>Streptophyta</taxon>
        <taxon>Embryophyta</taxon>
        <taxon>Tracheophyta</taxon>
        <taxon>Spermatophyta</taxon>
        <taxon>Magnoliopsida</taxon>
        <taxon>Liliopsida</taxon>
        <taxon>Poales</taxon>
        <taxon>Poaceae</taxon>
        <taxon>PACMAD clade</taxon>
        <taxon>Chloridoideae</taxon>
        <taxon>Eragrostideae</taxon>
        <taxon>Eragrostidinae</taxon>
        <taxon>Eragrostis</taxon>
    </lineage>
</organism>
<evidence type="ECO:0000313" key="2">
    <source>
        <dbReference type="Proteomes" id="UP000324897"/>
    </source>
</evidence>
<dbReference type="Gene3D" id="1.10.630.10">
    <property type="entry name" value="Cytochrome P450"/>
    <property type="match status" value="1"/>
</dbReference>
<dbReference type="Gramene" id="TVU02190">
    <property type="protein sequence ID" value="TVU02190"/>
    <property type="gene ID" value="EJB05_52333"/>
</dbReference>
<dbReference type="SUPFAM" id="SSF48264">
    <property type="entry name" value="Cytochrome P450"/>
    <property type="match status" value="1"/>
</dbReference>
<dbReference type="InterPro" id="IPR001128">
    <property type="entry name" value="Cyt_P450"/>
</dbReference>
<evidence type="ECO:0000313" key="1">
    <source>
        <dbReference type="EMBL" id="TVU02190.1"/>
    </source>
</evidence>
<comment type="caution">
    <text evidence="1">The sequence shown here is derived from an EMBL/GenBank/DDBJ whole genome shotgun (WGS) entry which is preliminary data.</text>
</comment>
<dbReference type="EMBL" id="RWGY01000355">
    <property type="protein sequence ID" value="TVU02190.1"/>
    <property type="molecule type" value="Genomic_DNA"/>
</dbReference>
<dbReference type="GO" id="GO:0020037">
    <property type="term" value="F:heme binding"/>
    <property type="evidence" value="ECO:0007669"/>
    <property type="project" value="InterPro"/>
</dbReference>
<dbReference type="GO" id="GO:0004497">
    <property type="term" value="F:monooxygenase activity"/>
    <property type="evidence" value="ECO:0007669"/>
    <property type="project" value="InterPro"/>
</dbReference>
<dbReference type="GO" id="GO:0016705">
    <property type="term" value="F:oxidoreductase activity, acting on paired donors, with incorporation or reduction of molecular oxygen"/>
    <property type="evidence" value="ECO:0007669"/>
    <property type="project" value="InterPro"/>
</dbReference>
<reference evidence="1 2" key="1">
    <citation type="journal article" date="2019" name="Sci. Rep.">
        <title>A high-quality genome of Eragrostis curvula grass provides insights into Poaceae evolution and supports new strategies to enhance forage quality.</title>
        <authorList>
            <person name="Carballo J."/>
            <person name="Santos B.A.C.M."/>
            <person name="Zappacosta D."/>
            <person name="Garbus I."/>
            <person name="Selva J.P."/>
            <person name="Gallo C.A."/>
            <person name="Diaz A."/>
            <person name="Albertini E."/>
            <person name="Caccamo M."/>
            <person name="Echenique V."/>
        </authorList>
    </citation>
    <scope>NUCLEOTIDE SEQUENCE [LARGE SCALE GENOMIC DNA]</scope>
    <source>
        <strain evidence="2">cv. Victoria</strain>
        <tissue evidence="1">Leaf</tissue>
    </source>
</reference>
<dbReference type="GO" id="GO:0005506">
    <property type="term" value="F:iron ion binding"/>
    <property type="evidence" value="ECO:0007669"/>
    <property type="project" value="InterPro"/>
</dbReference>
<dbReference type="PANTHER" id="PTHR24299:SF59">
    <property type="entry name" value="CYTOCHROME P450 SUPERFAMILY PROTEIN"/>
    <property type="match status" value="1"/>
</dbReference>
<dbReference type="AlphaFoldDB" id="A0A5J9STB5"/>
<protein>
    <submittedName>
        <fullName evidence="1">Uncharacterized protein</fullName>
    </submittedName>
</protein>
<dbReference type="InterPro" id="IPR036396">
    <property type="entry name" value="Cyt_P450_sf"/>
</dbReference>
<dbReference type="OrthoDB" id="2789670at2759"/>
<dbReference type="Pfam" id="PF00067">
    <property type="entry name" value="p450"/>
    <property type="match status" value="1"/>
</dbReference>
<feature type="non-terminal residue" evidence="1">
    <location>
        <position position="1"/>
    </location>
</feature>
<dbReference type="Proteomes" id="UP000324897">
    <property type="component" value="Unassembled WGS sequence"/>
</dbReference>
<name>A0A5J9STB5_9POAL</name>
<accession>A0A5J9STB5</accession>